<dbReference type="CDD" id="cd06223">
    <property type="entry name" value="PRTases_typeI"/>
    <property type="match status" value="1"/>
</dbReference>
<name>A0A8J4PUG4_9MYCE</name>
<gene>
    <name evidence="2" type="ORF">CYY_004556</name>
</gene>
<keyword evidence="3" id="KW-1185">Reference proteome</keyword>
<dbReference type="SUPFAM" id="SSF53271">
    <property type="entry name" value="PRTase-like"/>
    <property type="match status" value="1"/>
</dbReference>
<accession>A0A8J4PUG4</accession>
<evidence type="ECO:0000313" key="3">
    <source>
        <dbReference type="Proteomes" id="UP000695562"/>
    </source>
</evidence>
<dbReference type="InterPro" id="IPR029057">
    <property type="entry name" value="PRTase-like"/>
</dbReference>
<sequence>MKTITKILTTTKRIFKDRESAGNELATYIGNELKGQPLDNAIVLGLPRGGVPTAFCVAEKLSCPLDIVVPRKIGAPGHEEYAIGAIDENGQGYLNQSVIEMMGISQRYLHQQIELEKKESQRRRSVYRSGKSPIELKDKLVILVDDGIATGSTMKAAIESVYSKSPREIIVAVPVAPDDTLQDIQEMKKVDKIFCLCVPSNFQAVGCFYKVFDQTSDETVIRLMNKK</sequence>
<dbReference type="Proteomes" id="UP000695562">
    <property type="component" value="Unassembled WGS sequence"/>
</dbReference>
<reference evidence="2" key="1">
    <citation type="submission" date="2020-01" db="EMBL/GenBank/DDBJ databases">
        <title>Development of genomics and gene disruption for Polysphondylium violaceum indicates a role for the polyketide synthase stlB in stalk morphogenesis.</title>
        <authorList>
            <person name="Narita B."/>
            <person name="Kawabe Y."/>
            <person name="Kin K."/>
            <person name="Saito T."/>
            <person name="Gibbs R."/>
            <person name="Kuspa A."/>
            <person name="Muzny D."/>
            <person name="Queller D."/>
            <person name="Richards S."/>
            <person name="Strassman J."/>
            <person name="Sucgang R."/>
            <person name="Worley K."/>
            <person name="Schaap P."/>
        </authorList>
    </citation>
    <scope>NUCLEOTIDE SEQUENCE</scope>
    <source>
        <strain evidence="2">QSvi11</strain>
    </source>
</reference>
<dbReference type="InterPro" id="IPR000836">
    <property type="entry name" value="PRTase_dom"/>
</dbReference>
<organism evidence="2 3">
    <name type="scientific">Polysphondylium violaceum</name>
    <dbReference type="NCBI Taxonomy" id="133409"/>
    <lineage>
        <taxon>Eukaryota</taxon>
        <taxon>Amoebozoa</taxon>
        <taxon>Evosea</taxon>
        <taxon>Eumycetozoa</taxon>
        <taxon>Dictyostelia</taxon>
        <taxon>Dictyosteliales</taxon>
        <taxon>Dictyosteliaceae</taxon>
        <taxon>Polysphondylium</taxon>
    </lineage>
</organism>
<protein>
    <recommendedName>
        <fullName evidence="1">Phosphoribosyltransferase domain-containing protein</fullName>
    </recommendedName>
</protein>
<dbReference type="Gene3D" id="3.40.50.2020">
    <property type="match status" value="1"/>
</dbReference>
<dbReference type="OrthoDB" id="5779169at2759"/>
<proteinExistence type="predicted"/>
<dbReference type="EMBL" id="AJWJ01000163">
    <property type="protein sequence ID" value="KAF2074153.1"/>
    <property type="molecule type" value="Genomic_DNA"/>
</dbReference>
<dbReference type="Pfam" id="PF00156">
    <property type="entry name" value="Pribosyltran"/>
    <property type="match status" value="1"/>
</dbReference>
<dbReference type="Gene3D" id="3.30.1310.20">
    <property type="entry name" value="PRTase-like"/>
    <property type="match status" value="1"/>
</dbReference>
<comment type="caution">
    <text evidence="2">The sequence shown here is derived from an EMBL/GenBank/DDBJ whole genome shotgun (WGS) entry which is preliminary data.</text>
</comment>
<dbReference type="AlphaFoldDB" id="A0A8J4PUG4"/>
<feature type="domain" description="Phosphoribosyltransferase" evidence="1">
    <location>
        <begin position="36"/>
        <end position="191"/>
    </location>
</feature>
<evidence type="ECO:0000259" key="1">
    <source>
        <dbReference type="Pfam" id="PF00156"/>
    </source>
</evidence>
<evidence type="ECO:0000313" key="2">
    <source>
        <dbReference type="EMBL" id="KAF2074153.1"/>
    </source>
</evidence>